<dbReference type="Gene3D" id="3.40.1660.10">
    <property type="entry name" value="EreA-like (biosynthetic domain)"/>
    <property type="match status" value="1"/>
</dbReference>
<reference evidence="1 2" key="1">
    <citation type="submission" date="2019-06" db="EMBL/GenBank/DDBJ databases">
        <title>Sequencing the genomes of 1000 actinobacteria strains.</title>
        <authorList>
            <person name="Klenk H.-P."/>
        </authorList>
    </citation>
    <scope>NUCLEOTIDE SEQUENCE [LARGE SCALE GENOMIC DNA]</scope>
    <source>
        <strain evidence="1 2">DSM 45928</strain>
    </source>
</reference>
<gene>
    <name evidence="1" type="ORF">FB566_3769</name>
</gene>
<accession>A0A543B037</accession>
<evidence type="ECO:0000313" key="2">
    <source>
        <dbReference type="Proteomes" id="UP000317043"/>
    </source>
</evidence>
<dbReference type="Pfam" id="PF05139">
    <property type="entry name" value="Erythro_esteras"/>
    <property type="match status" value="1"/>
</dbReference>
<keyword evidence="2" id="KW-1185">Reference proteome</keyword>
<dbReference type="PANTHER" id="PTHR31299:SF0">
    <property type="entry name" value="ESTERASE, PUTATIVE (AFU_ORTHOLOGUE AFUA_1G05850)-RELATED"/>
    <property type="match status" value="1"/>
</dbReference>
<dbReference type="EMBL" id="VFOW01000001">
    <property type="protein sequence ID" value="TQL78188.1"/>
    <property type="molecule type" value="Genomic_DNA"/>
</dbReference>
<dbReference type="Gene3D" id="1.20.1440.30">
    <property type="entry name" value="Biosynthetic Protein domain"/>
    <property type="match status" value="1"/>
</dbReference>
<proteinExistence type="predicted"/>
<dbReference type="InterPro" id="IPR052036">
    <property type="entry name" value="Hydrolase/PRTase-associated"/>
</dbReference>
<dbReference type="Gene3D" id="3.30.1870.10">
    <property type="entry name" value="EreA-like, domain 2"/>
    <property type="match status" value="1"/>
</dbReference>
<evidence type="ECO:0000313" key="1">
    <source>
        <dbReference type="EMBL" id="TQL78188.1"/>
    </source>
</evidence>
<comment type="caution">
    <text evidence="1">The sequence shown here is derived from an EMBL/GenBank/DDBJ whole genome shotgun (WGS) entry which is preliminary data.</text>
</comment>
<protein>
    <submittedName>
        <fullName evidence="1">Erythromycin esterase</fullName>
    </submittedName>
</protein>
<name>A0A543B037_9ACTN</name>
<dbReference type="RefSeq" id="WP_142042240.1">
    <property type="nucleotide sequence ID" value="NZ_JBHTGS010000004.1"/>
</dbReference>
<dbReference type="Proteomes" id="UP000317043">
    <property type="component" value="Unassembled WGS sequence"/>
</dbReference>
<dbReference type="SUPFAM" id="SSF159501">
    <property type="entry name" value="EreA/ChaN-like"/>
    <property type="match status" value="1"/>
</dbReference>
<dbReference type="CDD" id="cd14728">
    <property type="entry name" value="Ere-like"/>
    <property type="match status" value="1"/>
</dbReference>
<dbReference type="AlphaFoldDB" id="A0A543B037"/>
<dbReference type="PANTHER" id="PTHR31299">
    <property type="entry name" value="ESTERASE, PUTATIVE (AFU_ORTHOLOGUE AFUA_1G05850)-RELATED"/>
    <property type="match status" value="1"/>
</dbReference>
<dbReference type="InterPro" id="IPR007815">
    <property type="entry name" value="Emycin_Estase"/>
</dbReference>
<sequence length="401" mass="44408">MTDTVTTWLADNAHPIDLTDPDLRPLDDLMRQATVVGLGETTRAGVEVLQLGHAVLRHLVRQHGFRGLILQDDRSVVADLNRWVHGADDDVVKLLEYAWIPWQNTTTIEILTWIRDYNTDHPDDPISLYGLTEPAARADDYDRVLDAITAVDPALAADIREHYVVIRTAHQLGEHVQLARGIHPGRPFVEHARQARHLLDGSTVSESILAVADLIVDFHAYSVAGGYDFTAAATSAATEILRLRQETGQRLVYWEGIAHTSVSHHLVLHSLASTTSSPGGWLRDELGEGYVSVYIGFQQGEIHDGQQVPPPAEDFVDTALSTPQHDTYLVNLHAPAPDEVTRWLRGDHKIRVIAGVYNPADDAEHYIYGQDLATMFDAIIRTRAITPTTMLSRRPKPSAAG</sequence>
<dbReference type="OrthoDB" id="9810066at2"/>
<organism evidence="1 2">
    <name type="scientific">Stackebrandtia endophytica</name>
    <dbReference type="NCBI Taxonomy" id="1496996"/>
    <lineage>
        <taxon>Bacteria</taxon>
        <taxon>Bacillati</taxon>
        <taxon>Actinomycetota</taxon>
        <taxon>Actinomycetes</taxon>
        <taxon>Glycomycetales</taxon>
        <taxon>Glycomycetaceae</taxon>
        <taxon>Stackebrandtia</taxon>
    </lineage>
</organism>
<dbReference type="InParanoid" id="A0A543B037"/>
<dbReference type="GO" id="GO:0046677">
    <property type="term" value="P:response to antibiotic"/>
    <property type="evidence" value="ECO:0007669"/>
    <property type="project" value="InterPro"/>
</dbReference>